<organism evidence="8 9">
    <name type="scientific">Jimgerdemannia flammicorona</name>
    <dbReference type="NCBI Taxonomy" id="994334"/>
    <lineage>
        <taxon>Eukaryota</taxon>
        <taxon>Fungi</taxon>
        <taxon>Fungi incertae sedis</taxon>
        <taxon>Mucoromycota</taxon>
        <taxon>Mucoromycotina</taxon>
        <taxon>Endogonomycetes</taxon>
        <taxon>Endogonales</taxon>
        <taxon>Endogonaceae</taxon>
        <taxon>Jimgerdemannia</taxon>
    </lineage>
</organism>
<keyword evidence="5" id="KW-0539">Nucleus</keyword>
<dbReference type="PANTHER" id="PTHR15741:SF27">
    <property type="entry name" value="TRANSCRIPTION FACTOR AP-4"/>
    <property type="match status" value="1"/>
</dbReference>
<dbReference type="GO" id="GO:0000978">
    <property type="term" value="F:RNA polymerase II cis-regulatory region sequence-specific DNA binding"/>
    <property type="evidence" value="ECO:0007669"/>
    <property type="project" value="TreeGrafter"/>
</dbReference>
<feature type="domain" description="BHLH" evidence="7">
    <location>
        <begin position="620"/>
        <end position="671"/>
    </location>
</feature>
<name>A0A433Q7F9_9FUNG</name>
<dbReference type="InterPro" id="IPR036638">
    <property type="entry name" value="HLH_DNA-bd_sf"/>
</dbReference>
<feature type="compositionally biased region" description="Low complexity" evidence="6">
    <location>
        <begin position="74"/>
        <end position="88"/>
    </location>
</feature>
<feature type="region of interest" description="Disordered" evidence="6">
    <location>
        <begin position="198"/>
        <end position="272"/>
    </location>
</feature>
<feature type="compositionally biased region" description="Acidic residues" evidence="6">
    <location>
        <begin position="726"/>
        <end position="743"/>
    </location>
</feature>
<dbReference type="PROSITE" id="PS50888">
    <property type="entry name" value="BHLH"/>
    <property type="match status" value="1"/>
</dbReference>
<evidence type="ECO:0000259" key="7">
    <source>
        <dbReference type="PROSITE" id="PS50888"/>
    </source>
</evidence>
<evidence type="ECO:0000256" key="2">
    <source>
        <dbReference type="ARBA" id="ARBA00023015"/>
    </source>
</evidence>
<comment type="subcellular location">
    <subcellularLocation>
        <location evidence="1">Nucleus</location>
    </subcellularLocation>
</comment>
<evidence type="ECO:0000256" key="1">
    <source>
        <dbReference type="ARBA" id="ARBA00004123"/>
    </source>
</evidence>
<evidence type="ECO:0000256" key="4">
    <source>
        <dbReference type="ARBA" id="ARBA00023163"/>
    </source>
</evidence>
<dbReference type="InterPro" id="IPR011598">
    <property type="entry name" value="bHLH_dom"/>
</dbReference>
<dbReference type="Gene3D" id="4.10.280.10">
    <property type="entry name" value="Helix-loop-helix DNA-binding domain"/>
    <property type="match status" value="1"/>
</dbReference>
<dbReference type="AlphaFoldDB" id="A0A433Q7F9"/>
<keyword evidence="9" id="KW-1185">Reference proteome</keyword>
<feature type="compositionally biased region" description="Basic and acidic residues" evidence="6">
    <location>
        <begin position="744"/>
        <end position="756"/>
    </location>
</feature>
<dbReference type="PANTHER" id="PTHR15741">
    <property type="entry name" value="BASIC HELIX-LOOP-HELIX ZIP TRANSCRIPTION FACTOR"/>
    <property type="match status" value="1"/>
</dbReference>
<dbReference type="EMBL" id="RBNJ01012262">
    <property type="protein sequence ID" value="RUS25707.1"/>
    <property type="molecule type" value="Genomic_DNA"/>
</dbReference>
<keyword evidence="4" id="KW-0804">Transcription</keyword>
<dbReference type="InterPro" id="IPR052207">
    <property type="entry name" value="Max-like/E-box_TFs"/>
</dbReference>
<dbReference type="SMART" id="SM00353">
    <property type="entry name" value="HLH"/>
    <property type="match status" value="1"/>
</dbReference>
<dbReference type="Pfam" id="PF00010">
    <property type="entry name" value="HLH"/>
    <property type="match status" value="1"/>
</dbReference>
<keyword evidence="3" id="KW-0238">DNA-binding</keyword>
<dbReference type="SUPFAM" id="SSF47459">
    <property type="entry name" value="HLH, helix-loop-helix DNA-binding domain"/>
    <property type="match status" value="1"/>
</dbReference>
<feature type="region of interest" description="Disordered" evidence="6">
    <location>
        <begin position="69"/>
        <end position="96"/>
    </location>
</feature>
<proteinExistence type="predicted"/>
<gene>
    <name evidence="8" type="ORF">BC938DRAFT_471767</name>
</gene>
<dbReference type="GO" id="GO:0000981">
    <property type="term" value="F:DNA-binding transcription factor activity, RNA polymerase II-specific"/>
    <property type="evidence" value="ECO:0007669"/>
    <property type="project" value="TreeGrafter"/>
</dbReference>
<feature type="region of interest" description="Disordered" evidence="6">
    <location>
        <begin position="701"/>
        <end position="764"/>
    </location>
</feature>
<evidence type="ECO:0000313" key="9">
    <source>
        <dbReference type="Proteomes" id="UP000274822"/>
    </source>
</evidence>
<protein>
    <recommendedName>
        <fullName evidence="7">BHLH domain-containing protein</fullName>
    </recommendedName>
</protein>
<comment type="caution">
    <text evidence="8">The sequence shown here is derived from an EMBL/GenBank/DDBJ whole genome shotgun (WGS) entry which is preliminary data.</text>
</comment>
<dbReference type="GO" id="GO:0046983">
    <property type="term" value="F:protein dimerization activity"/>
    <property type="evidence" value="ECO:0007669"/>
    <property type="project" value="InterPro"/>
</dbReference>
<sequence>MDSSDMTYTYSNFMNDLDMNFAFDPMDLEMYTNATAATQAQHATANTPAHGAEATTPDLEQHPVFPAHQHRHYSVSPPSHSSIPSGDSTTDKDEQSNDGALVDIISDMEGSQADLGTMQQQQLRFYREQQLYQGRRRAGLPTRVSSAADFCVTPPYTMFMAPPNIPENGAFEGYNEELMTPLISPATTPIYNLFPRNTNTAPTPMPTEHFSPLSSPVLRPQSATADIPQLQKQPQARSGKRGGRGANPSVMKARQSGTRANPIGTAPPNRRRASAGPIVMAAPALSSVSTPSLNVSAYQSQQQGVINAMRQQSVKNNNTIIVMSKSAPTTGSLTATVNKIHQLSPGSIVLSQPSPPALGATITVPPSYISISHSPVDATYIPASIAIPASISIPTSVPSPATVLPPPTLFPLPLPIATSTTTTTTAHATTSIVAPVTPASLMKLSSSRSSKTTKPPVPVLPIFTGHPIAPGSVPTNAIPSISIPSPSLKPTQVSPIQVPMSPRIAPSGAKQLISPNLKPGGGHVREKSGEGAVEIAQTRRSGDPPFGSELAGQDVTLRGFGICFIDGGGGATGQQKQLPDLGRWRNGAAIVLSLVFLPFLFPSSAVGIIYTTDIHSGIELRRTSHKAAEQKRRDSLKQCFDDLRGAVPDATERNPSKVYLLKKSYDYILQLKRQSHYKDNRISALKSQVLELRARLGLPLEMDEDDEEEKSNTAFRLGSEARLREAEDEEGDSDDEASAEGNEDAGRGSEGARKAGTDAGMGDT</sequence>
<evidence type="ECO:0000256" key="6">
    <source>
        <dbReference type="SAM" id="MobiDB-lite"/>
    </source>
</evidence>
<accession>A0A433Q7F9</accession>
<dbReference type="Proteomes" id="UP000274822">
    <property type="component" value="Unassembled WGS sequence"/>
</dbReference>
<dbReference type="GO" id="GO:0005634">
    <property type="term" value="C:nucleus"/>
    <property type="evidence" value="ECO:0007669"/>
    <property type="project" value="UniProtKB-SubCell"/>
</dbReference>
<evidence type="ECO:0000313" key="8">
    <source>
        <dbReference type="EMBL" id="RUS25707.1"/>
    </source>
</evidence>
<reference evidence="8 9" key="1">
    <citation type="journal article" date="2018" name="New Phytol.">
        <title>Phylogenomics of Endogonaceae and evolution of mycorrhizas within Mucoromycota.</title>
        <authorList>
            <person name="Chang Y."/>
            <person name="Desiro A."/>
            <person name="Na H."/>
            <person name="Sandor L."/>
            <person name="Lipzen A."/>
            <person name="Clum A."/>
            <person name="Barry K."/>
            <person name="Grigoriev I.V."/>
            <person name="Martin F.M."/>
            <person name="Stajich J.E."/>
            <person name="Smith M.E."/>
            <person name="Bonito G."/>
            <person name="Spatafora J.W."/>
        </authorList>
    </citation>
    <scope>NUCLEOTIDE SEQUENCE [LARGE SCALE GENOMIC DNA]</scope>
    <source>
        <strain evidence="8 9">AD002</strain>
    </source>
</reference>
<evidence type="ECO:0000256" key="3">
    <source>
        <dbReference type="ARBA" id="ARBA00023125"/>
    </source>
</evidence>
<keyword evidence="2" id="KW-0805">Transcription regulation</keyword>
<evidence type="ECO:0000256" key="5">
    <source>
        <dbReference type="ARBA" id="ARBA00023242"/>
    </source>
</evidence>